<keyword evidence="6 10" id="KW-0297">G-protein coupled receptor</keyword>
<feature type="transmembrane region" description="Helical" evidence="11">
    <location>
        <begin position="22"/>
        <end position="47"/>
    </location>
</feature>
<evidence type="ECO:0000256" key="7">
    <source>
        <dbReference type="ARBA" id="ARBA00023136"/>
    </source>
</evidence>
<accession>A0ABM1K970</accession>
<evidence type="ECO:0000256" key="3">
    <source>
        <dbReference type="ARBA" id="ARBA00022692"/>
    </source>
</evidence>
<dbReference type="RefSeq" id="XP_015270257.1">
    <property type="nucleotide sequence ID" value="XM_015414771.1"/>
</dbReference>
<keyword evidence="3 10" id="KW-0812">Transmembrane</keyword>
<comment type="similarity">
    <text evidence="10">Belongs to the G-protein coupled receptor 1 family.</text>
</comment>
<keyword evidence="7 11" id="KW-0472">Membrane</keyword>
<keyword evidence="2 11" id="KW-1003">Cell membrane</keyword>
<keyword evidence="8 10" id="KW-0675">Receptor</keyword>
<reference evidence="14" key="1">
    <citation type="submission" date="2025-08" db="UniProtKB">
        <authorList>
            <consortium name="RefSeq"/>
        </authorList>
    </citation>
    <scope>IDENTIFICATION</scope>
</reference>
<evidence type="ECO:0000256" key="9">
    <source>
        <dbReference type="ARBA" id="ARBA00023224"/>
    </source>
</evidence>
<keyword evidence="9 10" id="KW-0807">Transducer</keyword>
<feature type="transmembrane region" description="Helical" evidence="11">
    <location>
        <begin position="235"/>
        <end position="257"/>
    </location>
</feature>
<gene>
    <name evidence="14" type="primary">LOC107113441</name>
</gene>
<keyword evidence="4 11" id="KW-0552">Olfaction</keyword>
<protein>
    <recommendedName>
        <fullName evidence="11">Olfactory receptor</fullName>
    </recommendedName>
</protein>
<evidence type="ECO:0000313" key="14">
    <source>
        <dbReference type="RefSeq" id="XP_015270257.1"/>
    </source>
</evidence>
<evidence type="ECO:0000313" key="13">
    <source>
        <dbReference type="Proteomes" id="UP000694871"/>
    </source>
</evidence>
<evidence type="ECO:0000256" key="11">
    <source>
        <dbReference type="RuleBase" id="RU363047"/>
    </source>
</evidence>
<feature type="transmembrane region" description="Helical" evidence="11">
    <location>
        <begin position="99"/>
        <end position="117"/>
    </location>
</feature>
<dbReference type="PRINTS" id="PR00237">
    <property type="entry name" value="GPCRRHODOPSN"/>
</dbReference>
<keyword evidence="11" id="KW-0716">Sensory transduction</keyword>
<evidence type="ECO:0000256" key="2">
    <source>
        <dbReference type="ARBA" id="ARBA00022475"/>
    </source>
</evidence>
<feature type="transmembrane region" description="Helical" evidence="11">
    <location>
        <begin position="137"/>
        <end position="161"/>
    </location>
</feature>
<feature type="domain" description="G-protein coupled receptors family 1 profile" evidence="12">
    <location>
        <begin position="38"/>
        <end position="287"/>
    </location>
</feature>
<evidence type="ECO:0000256" key="10">
    <source>
        <dbReference type="RuleBase" id="RU000688"/>
    </source>
</evidence>
<feature type="transmembrane region" description="Helical" evidence="11">
    <location>
        <begin position="197"/>
        <end position="223"/>
    </location>
</feature>
<dbReference type="PRINTS" id="PR00245">
    <property type="entry name" value="OLFACTORYR"/>
</dbReference>
<feature type="transmembrane region" description="Helical" evidence="11">
    <location>
        <begin position="269"/>
        <end position="289"/>
    </location>
</feature>
<comment type="subcellular location">
    <subcellularLocation>
        <location evidence="1 11">Cell membrane</location>
        <topology evidence="1 11">Multi-pass membrane protein</topology>
    </subcellularLocation>
</comment>
<evidence type="ECO:0000256" key="8">
    <source>
        <dbReference type="ARBA" id="ARBA00023170"/>
    </source>
</evidence>
<dbReference type="InterPro" id="IPR000276">
    <property type="entry name" value="GPCR_Rhodpsn"/>
</dbReference>
<dbReference type="PANTHER" id="PTHR26454">
    <property type="entry name" value="OLFACTORY RECEPTOR"/>
    <property type="match status" value="1"/>
</dbReference>
<feature type="transmembrane region" description="Helical" evidence="11">
    <location>
        <begin position="59"/>
        <end position="79"/>
    </location>
</feature>
<evidence type="ECO:0000256" key="6">
    <source>
        <dbReference type="ARBA" id="ARBA00023040"/>
    </source>
</evidence>
<sequence>MNSTTVREFILLGFTQNRKLEIFIFLIILWTYILTIMGNMVIIVITLVDHHLYTPMYFFLRHFAILEIGFTTSIIPKTLANMARGHKRISISGCFSQSFLYFVFGTTEFLLLAVMSVDRYMAICNPLRYSTIMHSQVCSLLVLCSWLGGFLLILGPAVALFQMPFCGPNTINHFFCDNGPLIKLACIDTSLLELLDFLIATISVIGTLTVTIVSYVNIVSSILRIPSSTGRQKAFSTCASHITVVSLTYGSCIFMYIKPQGNGEVNFSKPVAILNVVISPFLNPFIYCLRNKQVQDALRTLCRRGVEFRKKSVE</sequence>
<proteinExistence type="inferred from homology"/>
<dbReference type="SUPFAM" id="SSF81321">
    <property type="entry name" value="Family A G protein-coupled receptor-like"/>
    <property type="match status" value="1"/>
</dbReference>
<name>A0ABM1K970_GEKJA</name>
<dbReference type="PANTHER" id="PTHR26454:SF18">
    <property type="entry name" value="OLFACTORY RECEPTOR 6C76"/>
    <property type="match status" value="1"/>
</dbReference>
<evidence type="ECO:0000256" key="1">
    <source>
        <dbReference type="ARBA" id="ARBA00004651"/>
    </source>
</evidence>
<dbReference type="InterPro" id="IPR017452">
    <property type="entry name" value="GPCR_Rhodpsn_7TM"/>
</dbReference>
<evidence type="ECO:0000256" key="4">
    <source>
        <dbReference type="ARBA" id="ARBA00022725"/>
    </source>
</evidence>
<organism evidence="13 14">
    <name type="scientific">Gekko japonicus</name>
    <name type="common">Schlegel's Japanese gecko</name>
    <dbReference type="NCBI Taxonomy" id="146911"/>
    <lineage>
        <taxon>Eukaryota</taxon>
        <taxon>Metazoa</taxon>
        <taxon>Chordata</taxon>
        <taxon>Craniata</taxon>
        <taxon>Vertebrata</taxon>
        <taxon>Euteleostomi</taxon>
        <taxon>Lepidosauria</taxon>
        <taxon>Squamata</taxon>
        <taxon>Bifurcata</taxon>
        <taxon>Gekkota</taxon>
        <taxon>Gekkonidae</taxon>
        <taxon>Gekkoninae</taxon>
        <taxon>Gekko</taxon>
    </lineage>
</organism>
<keyword evidence="13" id="KW-1185">Reference proteome</keyword>
<dbReference type="Gene3D" id="1.20.1070.10">
    <property type="entry name" value="Rhodopsin 7-helix transmembrane proteins"/>
    <property type="match status" value="1"/>
</dbReference>
<dbReference type="InterPro" id="IPR047132">
    <property type="entry name" value="Olfact_rcpt_6C-like"/>
</dbReference>
<dbReference type="Proteomes" id="UP000694871">
    <property type="component" value="Unplaced"/>
</dbReference>
<dbReference type="PROSITE" id="PS00237">
    <property type="entry name" value="G_PROTEIN_RECEP_F1_1"/>
    <property type="match status" value="1"/>
</dbReference>
<dbReference type="Pfam" id="PF13853">
    <property type="entry name" value="7tm_4"/>
    <property type="match status" value="1"/>
</dbReference>
<dbReference type="PROSITE" id="PS50262">
    <property type="entry name" value="G_PROTEIN_RECEP_F1_2"/>
    <property type="match status" value="1"/>
</dbReference>
<keyword evidence="5 11" id="KW-1133">Transmembrane helix</keyword>
<dbReference type="CDD" id="cd15912">
    <property type="entry name" value="7tmA_OR6C-like"/>
    <property type="match status" value="1"/>
</dbReference>
<evidence type="ECO:0000259" key="12">
    <source>
        <dbReference type="PROSITE" id="PS50262"/>
    </source>
</evidence>
<dbReference type="InterPro" id="IPR000725">
    <property type="entry name" value="Olfact_rcpt"/>
</dbReference>
<dbReference type="GeneID" id="107113441"/>
<evidence type="ECO:0000256" key="5">
    <source>
        <dbReference type="ARBA" id="ARBA00022989"/>
    </source>
</evidence>